<keyword evidence="1" id="KW-0812">Transmembrane</keyword>
<sequence>MKTTAVHAERDIMVFFALTVVTVMMAVAVLSMEIACILQLMPEVLKKDQVTISRTVNVSQSSTPMFAGLYTGIFLLIFVIIGSTFAIIRRKRSGNQNINRNTEMGNLPVNHEAAYDYIDESLLNCNNPRQVSIQNSPNAVNISGLDCDGYLNPYNALSDDWKQHTHVYNDGEDNQLPEQNDGYLQPYQPLNTNWQQQAHVYNEVEESKTICSGTNL</sequence>
<evidence type="ECO:0000256" key="1">
    <source>
        <dbReference type="SAM" id="Phobius"/>
    </source>
</evidence>
<keyword evidence="3" id="KW-1185">Reference proteome</keyword>
<accession>A0A8B6FAB6</accession>
<dbReference type="Proteomes" id="UP000596742">
    <property type="component" value="Unassembled WGS sequence"/>
</dbReference>
<reference evidence="2" key="1">
    <citation type="submission" date="2018-11" db="EMBL/GenBank/DDBJ databases">
        <authorList>
            <person name="Alioto T."/>
            <person name="Alioto T."/>
        </authorList>
    </citation>
    <scope>NUCLEOTIDE SEQUENCE</scope>
</reference>
<organism evidence="2 3">
    <name type="scientific">Mytilus galloprovincialis</name>
    <name type="common">Mediterranean mussel</name>
    <dbReference type="NCBI Taxonomy" id="29158"/>
    <lineage>
        <taxon>Eukaryota</taxon>
        <taxon>Metazoa</taxon>
        <taxon>Spiralia</taxon>
        <taxon>Lophotrochozoa</taxon>
        <taxon>Mollusca</taxon>
        <taxon>Bivalvia</taxon>
        <taxon>Autobranchia</taxon>
        <taxon>Pteriomorphia</taxon>
        <taxon>Mytilida</taxon>
        <taxon>Mytiloidea</taxon>
        <taxon>Mytilidae</taxon>
        <taxon>Mytilinae</taxon>
        <taxon>Mytilus</taxon>
    </lineage>
</organism>
<feature type="transmembrane region" description="Helical" evidence="1">
    <location>
        <begin position="12"/>
        <end position="41"/>
    </location>
</feature>
<evidence type="ECO:0000313" key="3">
    <source>
        <dbReference type="Proteomes" id="UP000596742"/>
    </source>
</evidence>
<evidence type="ECO:0000313" key="2">
    <source>
        <dbReference type="EMBL" id="VDI46492.1"/>
    </source>
</evidence>
<dbReference type="AlphaFoldDB" id="A0A8B6FAB6"/>
<keyword evidence="1" id="KW-1133">Transmembrane helix</keyword>
<keyword evidence="1" id="KW-0472">Membrane</keyword>
<protein>
    <submittedName>
        <fullName evidence="2">Uncharacterized protein</fullName>
    </submittedName>
</protein>
<name>A0A8B6FAB6_MYTGA</name>
<proteinExistence type="predicted"/>
<gene>
    <name evidence="2" type="ORF">MGAL_10B069047</name>
</gene>
<feature type="transmembrane region" description="Helical" evidence="1">
    <location>
        <begin position="67"/>
        <end position="88"/>
    </location>
</feature>
<dbReference type="EMBL" id="UYJE01006498">
    <property type="protein sequence ID" value="VDI46492.1"/>
    <property type="molecule type" value="Genomic_DNA"/>
</dbReference>
<comment type="caution">
    <text evidence="2">The sequence shown here is derived from an EMBL/GenBank/DDBJ whole genome shotgun (WGS) entry which is preliminary data.</text>
</comment>